<dbReference type="GO" id="GO:0005786">
    <property type="term" value="C:signal recognition particle, endoplasmic reticulum targeting"/>
    <property type="evidence" value="ECO:0007669"/>
    <property type="project" value="UniProtKB-KW"/>
</dbReference>
<dbReference type="GO" id="GO:0030942">
    <property type="term" value="F:endoplasmic reticulum signal peptide binding"/>
    <property type="evidence" value="ECO:0007669"/>
    <property type="project" value="InterPro"/>
</dbReference>
<keyword evidence="6" id="KW-0256">Endoplasmic reticulum</keyword>
<evidence type="ECO:0000256" key="5">
    <source>
        <dbReference type="ARBA" id="ARBA00022490"/>
    </source>
</evidence>
<comment type="function">
    <text evidence="12">Component of the signal recognition particle (SRP) complex, a ribonucleoprotein complex that mediates the cotranslational targeting of secretory and membrane proteins to the endoplasmic reticulum (ER). The SRP complex interacts with the signal sequence in nascent secretory and membrane proteins and directs them to the membrane of the ER.</text>
</comment>
<dbReference type="FunFam" id="1.10.3450.40:FF:000001">
    <property type="entry name" value="Signal recognition particle subunit SRP68"/>
    <property type="match status" value="1"/>
</dbReference>
<dbReference type="GO" id="GO:0005829">
    <property type="term" value="C:cytosol"/>
    <property type="evidence" value="ECO:0007669"/>
    <property type="project" value="UniProtKB-ARBA"/>
</dbReference>
<evidence type="ECO:0000256" key="4">
    <source>
        <dbReference type="ARBA" id="ARBA00009352"/>
    </source>
</evidence>
<evidence type="ECO:0000256" key="1">
    <source>
        <dbReference type="ARBA" id="ARBA00004240"/>
    </source>
</evidence>
<dbReference type="Gene3D" id="1.10.3450.40">
    <property type="entry name" value="Signal recognition particle, SRP68 subunit, RNA-binding domain"/>
    <property type="match status" value="1"/>
</dbReference>
<evidence type="ECO:0000256" key="11">
    <source>
        <dbReference type="ARBA" id="ARBA00029498"/>
    </source>
</evidence>
<dbReference type="CDD" id="cd15481">
    <property type="entry name" value="SRP68-RBD"/>
    <property type="match status" value="1"/>
</dbReference>
<dbReference type="EMBL" id="JARGDH010000001">
    <property type="protein sequence ID" value="KAL0278612.1"/>
    <property type="molecule type" value="Genomic_DNA"/>
</dbReference>
<organism evidence="13">
    <name type="scientific">Menopon gallinae</name>
    <name type="common">poultry shaft louse</name>
    <dbReference type="NCBI Taxonomy" id="328185"/>
    <lineage>
        <taxon>Eukaryota</taxon>
        <taxon>Metazoa</taxon>
        <taxon>Ecdysozoa</taxon>
        <taxon>Arthropoda</taxon>
        <taxon>Hexapoda</taxon>
        <taxon>Insecta</taxon>
        <taxon>Pterygota</taxon>
        <taxon>Neoptera</taxon>
        <taxon>Paraneoptera</taxon>
        <taxon>Psocodea</taxon>
        <taxon>Troctomorpha</taxon>
        <taxon>Phthiraptera</taxon>
        <taxon>Amblycera</taxon>
        <taxon>Menoponidae</taxon>
        <taxon>Menopon</taxon>
    </lineage>
</organism>
<evidence type="ECO:0000256" key="8">
    <source>
        <dbReference type="ARBA" id="ARBA00023135"/>
    </source>
</evidence>
<dbReference type="GO" id="GO:0005783">
    <property type="term" value="C:endoplasmic reticulum"/>
    <property type="evidence" value="ECO:0007669"/>
    <property type="project" value="UniProtKB-SubCell"/>
</dbReference>
<name>A0AAW2I920_9NEOP</name>
<dbReference type="PANTHER" id="PTHR12860">
    <property type="entry name" value="SIGNAL RECOGNITION PARTICLE 68 KDA PROTEIN"/>
    <property type="match status" value="1"/>
</dbReference>
<comment type="subcellular location">
    <subcellularLocation>
        <location evidence="2 12">Cytoplasm</location>
    </subcellularLocation>
    <subcellularLocation>
        <location evidence="1">Endoplasmic reticulum</location>
    </subcellularLocation>
    <subcellularLocation>
        <location evidence="3">Nucleus</location>
        <location evidence="3">Nucleolus</location>
    </subcellularLocation>
</comment>
<dbReference type="GO" id="GO:0006614">
    <property type="term" value="P:SRP-dependent cotranslational protein targeting to membrane"/>
    <property type="evidence" value="ECO:0007669"/>
    <property type="project" value="InterPro"/>
</dbReference>
<accession>A0AAW2I920</accession>
<evidence type="ECO:0000256" key="6">
    <source>
        <dbReference type="ARBA" id="ARBA00022824"/>
    </source>
</evidence>
<dbReference type="PANTHER" id="PTHR12860:SF0">
    <property type="entry name" value="SIGNAL RECOGNITION PARTICLE SUBUNIT SRP68"/>
    <property type="match status" value="1"/>
</dbReference>
<evidence type="ECO:0000256" key="12">
    <source>
        <dbReference type="PIRNR" id="PIRNR038995"/>
    </source>
</evidence>
<keyword evidence="7 12" id="KW-0694">RNA-binding</keyword>
<evidence type="ECO:0000313" key="13">
    <source>
        <dbReference type="EMBL" id="KAL0278612.1"/>
    </source>
</evidence>
<keyword evidence="5 12" id="KW-0963">Cytoplasm</keyword>
<evidence type="ECO:0000256" key="7">
    <source>
        <dbReference type="ARBA" id="ARBA00022884"/>
    </source>
</evidence>
<comment type="similarity">
    <text evidence="4 12">Belongs to the SRP68 family.</text>
</comment>
<dbReference type="Pfam" id="PF16969">
    <property type="entry name" value="SRP68"/>
    <property type="match status" value="1"/>
</dbReference>
<evidence type="ECO:0000256" key="3">
    <source>
        <dbReference type="ARBA" id="ARBA00004604"/>
    </source>
</evidence>
<gene>
    <name evidence="13" type="ORF">PYX00_000385</name>
</gene>
<keyword evidence="10 12" id="KW-0687">Ribonucleoprotein</keyword>
<keyword evidence="9" id="KW-0539">Nucleus</keyword>
<evidence type="ECO:0000256" key="2">
    <source>
        <dbReference type="ARBA" id="ARBA00004496"/>
    </source>
</evidence>
<protein>
    <recommendedName>
        <fullName evidence="11 12">Signal recognition particle subunit SRP68</fullName>
        <shortName evidence="12">SRP68</shortName>
    </recommendedName>
</protein>
<dbReference type="GO" id="GO:0005047">
    <property type="term" value="F:signal recognition particle binding"/>
    <property type="evidence" value="ECO:0007669"/>
    <property type="project" value="InterPro"/>
</dbReference>
<keyword evidence="8 12" id="KW-0733">Signal recognition particle</keyword>
<dbReference type="InterPro" id="IPR034652">
    <property type="entry name" value="SRP68-RBD"/>
</dbReference>
<evidence type="ECO:0000256" key="9">
    <source>
        <dbReference type="ARBA" id="ARBA00023242"/>
    </source>
</evidence>
<dbReference type="InterPro" id="IPR026258">
    <property type="entry name" value="SRP68"/>
</dbReference>
<comment type="caution">
    <text evidence="13">The sequence shown here is derived from an EMBL/GenBank/DDBJ whole genome shotgun (WGS) entry which is preliminary data.</text>
</comment>
<proteinExistence type="inferred from homology"/>
<dbReference type="GO" id="GO:0008312">
    <property type="term" value="F:7S RNA binding"/>
    <property type="evidence" value="ECO:0007669"/>
    <property type="project" value="InterPro"/>
</dbReference>
<evidence type="ECO:0000256" key="10">
    <source>
        <dbReference type="ARBA" id="ARBA00023274"/>
    </source>
</evidence>
<reference evidence="13" key="1">
    <citation type="journal article" date="2024" name="Gigascience">
        <title>Chromosome-level genome of the poultry shaft louse Menopon gallinae provides insight into the host-switching and adaptive evolution of parasitic lice.</title>
        <authorList>
            <person name="Xu Y."/>
            <person name="Ma L."/>
            <person name="Liu S."/>
            <person name="Liang Y."/>
            <person name="Liu Q."/>
            <person name="He Z."/>
            <person name="Tian L."/>
            <person name="Duan Y."/>
            <person name="Cai W."/>
            <person name="Li H."/>
            <person name="Song F."/>
        </authorList>
    </citation>
    <scope>NUCLEOTIDE SEQUENCE</scope>
    <source>
        <strain evidence="13">Cailab_2023a</strain>
    </source>
</reference>
<dbReference type="GO" id="GO:0005730">
    <property type="term" value="C:nucleolus"/>
    <property type="evidence" value="ECO:0007669"/>
    <property type="project" value="UniProtKB-SubCell"/>
</dbReference>
<dbReference type="PIRSF" id="PIRSF038995">
    <property type="entry name" value="SRP68"/>
    <property type="match status" value="1"/>
</dbReference>
<dbReference type="AlphaFoldDB" id="A0AAW2I920"/>
<dbReference type="InterPro" id="IPR038253">
    <property type="entry name" value="SRP68_N_sf"/>
</dbReference>
<sequence length="618" mass="71857">MVVAESCDNEVKVNENEIKNSNEVKTLTLSVEILKIIKEAQQQHGLRHSDYQRYRCYCSRRIRRLRKVLKVTQGDRRHFKRRDVTEAMLKDERYLYIPLFMAERAWAYAMQLRQEANTEPRRKFHLIQRLRKAAAFSLHLQHLCESDVCDARTKLEAQAYVAWIHGSLHFELQLWKPAMENLKKAQMVYEKLAEALNEEDSATYRSRVDELTPSLRYCSYNIGDESAMEDLLAMRTQAQGDLLANFDALMEKTRRKNSEALEEIEWRGRTVQIRPERVRRYLLSNKQLNSALLKASNIAAKIELIESNLMDCKDAIASLRDELKGDASSKTVREKGQPLSSLQYLLSYLTYIRLTRSIERNLMLVEQIKTKENINESKDKKMRPQDLPRLYEIILQNLLEMQQLSGTEDDAKYQHEVETKIKVYKAFRCFYIAEYLVTLKKWTEAMALYQRSEQYISGTKNASEELKKEIADLQAAVEGSKFSAHAHYVLEGEGQEEDNVAVKQPKEKKPLIERLDIYYEDPSLLTKNPNVLKLPPDMKPIPCKPLFFDLALNFAEFPSLEHKMDTAGKKQGPGLTGFVKGLWGWGGMGRVRVWRGREFGRLSRSLQAREVNDLNVLE</sequence>